<dbReference type="Gene3D" id="3.50.50.60">
    <property type="entry name" value="FAD/NAD(P)-binding domain"/>
    <property type="match status" value="2"/>
</dbReference>
<protein>
    <submittedName>
        <fullName evidence="1">Phytoene dehydrogenase</fullName>
    </submittedName>
</protein>
<dbReference type="EMBL" id="BRVS01000004">
    <property type="protein sequence ID" value="GLB66608.1"/>
    <property type="molecule type" value="Genomic_DNA"/>
</dbReference>
<dbReference type="PRINTS" id="PR00419">
    <property type="entry name" value="ADXRDTASE"/>
</dbReference>
<dbReference type="Pfam" id="PF13450">
    <property type="entry name" value="NAD_binding_8"/>
    <property type="match status" value="1"/>
</dbReference>
<dbReference type="SUPFAM" id="SSF51905">
    <property type="entry name" value="FAD/NAD(P)-binding domain"/>
    <property type="match status" value="1"/>
</dbReference>
<comment type="caution">
    <text evidence="1">The sequence shown here is derived from an EMBL/GenBank/DDBJ whole genome shotgun (WGS) entry which is preliminary data.</text>
</comment>
<evidence type="ECO:0000313" key="2">
    <source>
        <dbReference type="Proteomes" id="UP001209654"/>
    </source>
</evidence>
<dbReference type="InterPro" id="IPR036188">
    <property type="entry name" value="FAD/NAD-bd_sf"/>
</dbReference>
<dbReference type="Proteomes" id="UP001209654">
    <property type="component" value="Unassembled WGS sequence"/>
</dbReference>
<accession>A0ABQ5MRM2</accession>
<gene>
    <name evidence="1" type="ORF">AHIS1636_10470</name>
</gene>
<organism evidence="1 2">
    <name type="scientific">Arthrobacter mangrovi</name>
    <dbReference type="NCBI Taxonomy" id="2966350"/>
    <lineage>
        <taxon>Bacteria</taxon>
        <taxon>Bacillati</taxon>
        <taxon>Actinomycetota</taxon>
        <taxon>Actinomycetes</taxon>
        <taxon>Micrococcales</taxon>
        <taxon>Micrococcaceae</taxon>
        <taxon>Arthrobacter</taxon>
    </lineage>
</organism>
<sequence length="481" mass="50631">MARGQVAVVGAGPNGLAAAVIMARAGLEVSVFEAASTPGGGARTMELIEPGHRHDVCSAVHPMAVAAPFFREFGLADRVEMIRPEIAFAHVVRPDHVAFAYQDVDRTAERLGVDGTAYRALMEPLASHSAELLDLTMNQLLRVPRHPVAALRYGLGTLEQGSPWWDMRFKEYFAPALLSGVAAHTPGGIRRLVSAGAGLMLGSLAHAVGYPLPVGGSQAIIDAMVQDVAAHGGRIVTGHRVDSLADLTDADAILLDTAPQELLRLAGGRLPRSYTAALDGYSYGPGAAKVDFILSEPVPWAEPDLARAGTVHLGGTRYEVAASEREIARGRHAAKPFVLVSQPSVFDSTRAPAGRHILWAYCHVPQGSTLDMTGVITAQLEEAAPGFSDVVVASRGMSAMDYQAYNPNYVGGDFGTGAVNIRQLLARPVAGTKPWKTPLGGVYLCSAATPPGPGVHGMAGYHAARQALEDVFGLPMPSLKP</sequence>
<keyword evidence="2" id="KW-1185">Reference proteome</keyword>
<dbReference type="PANTHER" id="PTHR10668:SF105">
    <property type="entry name" value="DEHYDROGENASE-RELATED"/>
    <property type="match status" value="1"/>
</dbReference>
<dbReference type="RefSeq" id="WP_264794754.1">
    <property type="nucleotide sequence ID" value="NZ_BRVS01000004.1"/>
</dbReference>
<evidence type="ECO:0000313" key="1">
    <source>
        <dbReference type="EMBL" id="GLB66608.1"/>
    </source>
</evidence>
<dbReference type="PANTHER" id="PTHR10668">
    <property type="entry name" value="PHYTOENE DEHYDROGENASE"/>
    <property type="match status" value="1"/>
</dbReference>
<reference evidence="1 2" key="1">
    <citation type="journal article" date="2023" name="Int. J. Syst. Evol. Microbiol.">
        <title>Arthrobacter mangrovi sp. nov., an actinobacterium isolated from the rhizosphere of a mangrove.</title>
        <authorList>
            <person name="Hamada M."/>
            <person name="Saitou S."/>
            <person name="Enomoto N."/>
            <person name="Nanri K."/>
            <person name="Hidaka K."/>
            <person name="Miura T."/>
            <person name="Tamura T."/>
        </authorList>
    </citation>
    <scope>NUCLEOTIDE SEQUENCE [LARGE SCALE GENOMIC DNA]</scope>
    <source>
        <strain evidence="1 2">NBRC 112813</strain>
    </source>
</reference>
<name>A0ABQ5MRM2_9MICC</name>
<proteinExistence type="predicted"/>